<accession>A0A0V1ARS5</accession>
<organism evidence="3 4">
    <name type="scientific">Trichinella spiralis</name>
    <name type="common">Trichina worm</name>
    <dbReference type="NCBI Taxonomy" id="6334"/>
    <lineage>
        <taxon>Eukaryota</taxon>
        <taxon>Metazoa</taxon>
        <taxon>Ecdysozoa</taxon>
        <taxon>Nematoda</taxon>
        <taxon>Enoplea</taxon>
        <taxon>Dorylaimia</taxon>
        <taxon>Trichinellida</taxon>
        <taxon>Trichinellidae</taxon>
        <taxon>Trichinella</taxon>
    </lineage>
</organism>
<evidence type="ECO:0000313" key="4">
    <source>
        <dbReference type="Proteomes" id="UP000054776"/>
    </source>
</evidence>
<proteinExistence type="predicted"/>
<dbReference type="AlphaFoldDB" id="A0A0V1ARS5"/>
<comment type="caution">
    <text evidence="3">The sequence shown here is derived from an EMBL/GenBank/DDBJ whole genome shotgun (WGS) entry which is preliminary data.</text>
</comment>
<evidence type="ECO:0000313" key="3">
    <source>
        <dbReference type="EMBL" id="KRY27494.1"/>
    </source>
</evidence>
<feature type="transmembrane region" description="Helical" evidence="2">
    <location>
        <begin position="52"/>
        <end position="74"/>
    </location>
</feature>
<evidence type="ECO:0000256" key="1">
    <source>
        <dbReference type="SAM" id="MobiDB-lite"/>
    </source>
</evidence>
<dbReference type="InParanoid" id="A0A0V1ARS5"/>
<keyword evidence="2" id="KW-1133">Transmembrane helix</keyword>
<protein>
    <submittedName>
        <fullName evidence="3">Uncharacterized protein</fullName>
    </submittedName>
</protein>
<keyword evidence="2" id="KW-0472">Membrane</keyword>
<keyword evidence="4" id="KW-1185">Reference proteome</keyword>
<gene>
    <name evidence="3" type="ORF">T01_4416</name>
</gene>
<reference evidence="3 4" key="1">
    <citation type="submission" date="2015-01" db="EMBL/GenBank/DDBJ databases">
        <title>Evolution of Trichinella species and genotypes.</title>
        <authorList>
            <person name="Korhonen P.K."/>
            <person name="Edoardo P."/>
            <person name="Giuseppe L.R."/>
            <person name="Gasser R.B."/>
        </authorList>
    </citation>
    <scope>NUCLEOTIDE SEQUENCE [LARGE SCALE GENOMIC DNA]</scope>
    <source>
        <strain evidence="3">ISS3</strain>
    </source>
</reference>
<evidence type="ECO:0000256" key="2">
    <source>
        <dbReference type="SAM" id="Phobius"/>
    </source>
</evidence>
<feature type="region of interest" description="Disordered" evidence="1">
    <location>
        <begin position="98"/>
        <end position="124"/>
    </location>
</feature>
<keyword evidence="2" id="KW-0812">Transmembrane</keyword>
<dbReference type="EMBL" id="JYDH01000251">
    <property type="protein sequence ID" value="KRY27494.1"/>
    <property type="molecule type" value="Genomic_DNA"/>
</dbReference>
<dbReference type="Proteomes" id="UP000054776">
    <property type="component" value="Unassembled WGS sequence"/>
</dbReference>
<name>A0A0V1ARS5_TRISP</name>
<sequence>MVNSITINSWPTEHSCVSLNQEAPEGVFIEAQQTLVFVLPHNEKAEFQLDNFFTSLPLATIIVPCVISLAHSLYCNHDMKFVWRSKLVFSRFSKQNAVLPSTDDDDSENQALKKQFTRTDKLNQ</sequence>